<sequence>MNFTSIRLFAYSLLLLLVQFHVLPAQAQTQQALQGIWLGKLEIKPDQQMTVAIEVKQDGQAFMHSIDQNVYDIAIEEYSLKGDEVTIQIKSLNATYKGKIVGADAIQGGLAQNATTSFPLNFKKVDSLPRNKPRRPQEPTGKLPYTEEKVSYRNAHAGVRLAGTLTLPQAPGPHPAVVLVSGSGPTDRNATVFGHKVFLVWADLLTRAGYAVLRVDDRGVGESEGNYEAATLEDHARDALAGVAYLKTRKEVDAQKVGLVGHSLGAEIAPIAAAQSQEVAFIVLMAGPGEPLTQGLITQSEAIYAQAGASKEGIALNTKILETVIEVIRSEKDSQAAKQKLARELEKFNPALARLSAEDLKKLELSYPIKPTDFSWFLTPGGRSELLNQPTQALQRVNCPVLAMNGTKDVQVGHYNLPLIEKALRKGGNKQVSIKRWENKNHLFQTAETGSVPEYGEIEETVAPEVIAYMVDWMNSLNTTSKK</sequence>
<dbReference type="PANTHER" id="PTHR43265:SF1">
    <property type="entry name" value="ESTERASE ESTD"/>
    <property type="match status" value="1"/>
</dbReference>
<evidence type="ECO:0000313" key="4">
    <source>
        <dbReference type="Proteomes" id="UP000198432"/>
    </source>
</evidence>
<dbReference type="InterPro" id="IPR053145">
    <property type="entry name" value="AB_hydrolase_Est10"/>
</dbReference>
<evidence type="ECO:0000256" key="1">
    <source>
        <dbReference type="SAM" id="SignalP"/>
    </source>
</evidence>
<dbReference type="RefSeq" id="WP_179222969.1">
    <property type="nucleotide sequence ID" value="NZ_FZOQ01000004.1"/>
</dbReference>
<dbReference type="PANTHER" id="PTHR43265">
    <property type="entry name" value="ESTERASE ESTD"/>
    <property type="match status" value="1"/>
</dbReference>
<reference evidence="3" key="1">
    <citation type="submission" date="2017-06" db="EMBL/GenBank/DDBJ databases">
        <authorList>
            <person name="Kim H.J."/>
            <person name="Triplett B.A."/>
        </authorList>
    </citation>
    <scope>NUCLEOTIDE SEQUENCE [LARGE SCALE GENOMIC DNA]</scope>
    <source>
        <strain evidence="3">NKM1</strain>
    </source>
</reference>
<dbReference type="AlphaFoldDB" id="A0A239DBW5"/>
<keyword evidence="1" id="KW-0732">Signal</keyword>
<proteinExistence type="predicted"/>
<dbReference type="Proteomes" id="UP000198432">
    <property type="component" value="Unassembled WGS sequence"/>
</dbReference>
<feature type="domain" description="Xaa-Pro dipeptidyl-peptidase-like" evidence="2">
    <location>
        <begin position="158"/>
        <end position="437"/>
    </location>
</feature>
<protein>
    <recommendedName>
        <fullName evidence="2">Xaa-Pro dipeptidyl-peptidase-like domain-containing protein</fullName>
    </recommendedName>
</protein>
<evidence type="ECO:0000259" key="2">
    <source>
        <dbReference type="Pfam" id="PF02129"/>
    </source>
</evidence>
<name>A0A239DBW5_9BACT</name>
<feature type="chain" id="PRO_5013054194" description="Xaa-Pro dipeptidyl-peptidase-like domain-containing protein" evidence="1">
    <location>
        <begin position="28"/>
        <end position="483"/>
    </location>
</feature>
<evidence type="ECO:0000313" key="3">
    <source>
        <dbReference type="EMBL" id="SNS29183.1"/>
    </source>
</evidence>
<gene>
    <name evidence="3" type="ORF">SAMN06296052_104132</name>
</gene>
<dbReference type="Pfam" id="PF02129">
    <property type="entry name" value="Peptidase_S15"/>
    <property type="match status" value="1"/>
</dbReference>
<dbReference type="InterPro" id="IPR000383">
    <property type="entry name" value="Xaa-Pro-like_dom"/>
</dbReference>
<accession>A0A239DBW5</accession>
<dbReference type="GO" id="GO:0052689">
    <property type="term" value="F:carboxylic ester hydrolase activity"/>
    <property type="evidence" value="ECO:0007669"/>
    <property type="project" value="TreeGrafter"/>
</dbReference>
<organism evidence="3 4">
    <name type="scientific">Pontibacter ummariensis</name>
    <dbReference type="NCBI Taxonomy" id="1610492"/>
    <lineage>
        <taxon>Bacteria</taxon>
        <taxon>Pseudomonadati</taxon>
        <taxon>Bacteroidota</taxon>
        <taxon>Cytophagia</taxon>
        <taxon>Cytophagales</taxon>
        <taxon>Hymenobacteraceae</taxon>
        <taxon>Pontibacter</taxon>
    </lineage>
</organism>
<keyword evidence="4" id="KW-1185">Reference proteome</keyword>
<dbReference type="Gene3D" id="3.40.50.1820">
    <property type="entry name" value="alpha/beta hydrolase"/>
    <property type="match status" value="1"/>
</dbReference>
<dbReference type="SUPFAM" id="SSF53474">
    <property type="entry name" value="alpha/beta-Hydrolases"/>
    <property type="match status" value="1"/>
</dbReference>
<dbReference type="InterPro" id="IPR029058">
    <property type="entry name" value="AB_hydrolase_fold"/>
</dbReference>
<dbReference type="EMBL" id="FZOQ01000004">
    <property type="protein sequence ID" value="SNS29183.1"/>
    <property type="molecule type" value="Genomic_DNA"/>
</dbReference>
<feature type="signal peptide" evidence="1">
    <location>
        <begin position="1"/>
        <end position="27"/>
    </location>
</feature>